<feature type="compositionally biased region" description="Basic and acidic residues" evidence="2">
    <location>
        <begin position="261"/>
        <end position="272"/>
    </location>
</feature>
<dbReference type="InterPro" id="IPR029057">
    <property type="entry name" value="PRTase-like"/>
</dbReference>
<evidence type="ECO:0000256" key="1">
    <source>
        <dbReference type="ARBA" id="ARBA00008007"/>
    </source>
</evidence>
<comment type="similarity">
    <text evidence="1">Belongs to the ComF/GntX family.</text>
</comment>
<feature type="region of interest" description="Disordered" evidence="2">
    <location>
        <begin position="243"/>
        <end position="272"/>
    </location>
</feature>
<dbReference type="RefSeq" id="WP_189078905.1">
    <property type="nucleotide sequence ID" value="NZ_BMMX01000006.1"/>
</dbReference>
<sequence>MSASWWTAFRDGLTDLVLPTDCAGCGAERVPLRIGVCPACVVALEGLTPFHTAPSPRPAGLPPLVAMGPYAGPLRGALLAYKERGHHRLAPPMGALLAVAVAELTAAASDQPVTLVPVPSTPSAARARHGDHMMRLAGHAVRRLRATGRHAELVQPLRAGRRPDSASLDTTERVTAAESSLRVRAAGISVYRHRPMMRGTLVVVDDIVTTGATLAAVTRRLREADMQVAGVAVLAATRLRRSARERRRTPLPGSQVNDSLSRTRDDGRASAG</sequence>
<organism evidence="4 5">
    <name type="scientific">Mangrovihabitans endophyticus</name>
    <dbReference type="NCBI Taxonomy" id="1751298"/>
    <lineage>
        <taxon>Bacteria</taxon>
        <taxon>Bacillati</taxon>
        <taxon>Actinomycetota</taxon>
        <taxon>Actinomycetes</taxon>
        <taxon>Micromonosporales</taxon>
        <taxon>Micromonosporaceae</taxon>
        <taxon>Mangrovihabitans</taxon>
    </lineage>
</organism>
<dbReference type="Pfam" id="PF00156">
    <property type="entry name" value="Pribosyltran"/>
    <property type="match status" value="1"/>
</dbReference>
<accession>A0A8J3FMR6</accession>
<dbReference type="SUPFAM" id="SSF53271">
    <property type="entry name" value="PRTase-like"/>
    <property type="match status" value="1"/>
</dbReference>
<keyword evidence="5" id="KW-1185">Reference proteome</keyword>
<dbReference type="Gene3D" id="3.40.50.2020">
    <property type="match status" value="1"/>
</dbReference>
<dbReference type="InterPro" id="IPR000836">
    <property type="entry name" value="PRTase_dom"/>
</dbReference>
<evidence type="ECO:0000259" key="3">
    <source>
        <dbReference type="Pfam" id="PF00156"/>
    </source>
</evidence>
<dbReference type="PANTHER" id="PTHR47505:SF1">
    <property type="entry name" value="DNA UTILIZATION PROTEIN YHGH"/>
    <property type="match status" value="1"/>
</dbReference>
<name>A0A8J3FMR6_9ACTN</name>
<comment type="caution">
    <text evidence="4">The sequence shown here is derived from an EMBL/GenBank/DDBJ whole genome shotgun (WGS) entry which is preliminary data.</text>
</comment>
<dbReference type="AlphaFoldDB" id="A0A8J3FMR6"/>
<dbReference type="CDD" id="cd06223">
    <property type="entry name" value="PRTases_typeI"/>
    <property type="match status" value="1"/>
</dbReference>
<protein>
    <recommendedName>
        <fullName evidence="3">Phosphoribosyltransferase domain-containing protein</fullName>
    </recommendedName>
</protein>
<reference evidence="4" key="2">
    <citation type="submission" date="2020-09" db="EMBL/GenBank/DDBJ databases">
        <authorList>
            <person name="Sun Q."/>
            <person name="Zhou Y."/>
        </authorList>
    </citation>
    <scope>NUCLEOTIDE SEQUENCE</scope>
    <source>
        <strain evidence="4">CGMCC 4.7299</strain>
    </source>
</reference>
<dbReference type="PANTHER" id="PTHR47505">
    <property type="entry name" value="DNA UTILIZATION PROTEIN YHGH"/>
    <property type="match status" value="1"/>
</dbReference>
<reference evidence="4" key="1">
    <citation type="journal article" date="2014" name="Int. J. Syst. Evol. Microbiol.">
        <title>Complete genome sequence of Corynebacterium casei LMG S-19264T (=DSM 44701T), isolated from a smear-ripened cheese.</title>
        <authorList>
            <consortium name="US DOE Joint Genome Institute (JGI-PGF)"/>
            <person name="Walter F."/>
            <person name="Albersmeier A."/>
            <person name="Kalinowski J."/>
            <person name="Ruckert C."/>
        </authorList>
    </citation>
    <scope>NUCLEOTIDE SEQUENCE</scope>
    <source>
        <strain evidence="4">CGMCC 4.7299</strain>
    </source>
</reference>
<evidence type="ECO:0000256" key="2">
    <source>
        <dbReference type="SAM" id="MobiDB-lite"/>
    </source>
</evidence>
<proteinExistence type="inferred from homology"/>
<feature type="domain" description="Phosphoribosyltransferase" evidence="3">
    <location>
        <begin position="200"/>
        <end position="240"/>
    </location>
</feature>
<gene>
    <name evidence="4" type="ORF">GCM10012284_20510</name>
</gene>
<evidence type="ECO:0000313" key="4">
    <source>
        <dbReference type="EMBL" id="GGK86121.1"/>
    </source>
</evidence>
<dbReference type="InterPro" id="IPR051910">
    <property type="entry name" value="ComF/GntX_DNA_util-trans"/>
</dbReference>
<dbReference type="Proteomes" id="UP000656042">
    <property type="component" value="Unassembled WGS sequence"/>
</dbReference>
<evidence type="ECO:0000313" key="5">
    <source>
        <dbReference type="Proteomes" id="UP000656042"/>
    </source>
</evidence>
<dbReference type="EMBL" id="BMMX01000006">
    <property type="protein sequence ID" value="GGK86121.1"/>
    <property type="molecule type" value="Genomic_DNA"/>
</dbReference>